<evidence type="ECO:0000313" key="4">
    <source>
        <dbReference type="Proteomes" id="UP000324800"/>
    </source>
</evidence>
<dbReference type="InterPro" id="IPR011050">
    <property type="entry name" value="Pectin_lyase_fold/virulence"/>
</dbReference>
<dbReference type="EMBL" id="SNRW01008568">
    <property type="protein sequence ID" value="KAA6379328.1"/>
    <property type="molecule type" value="Genomic_DNA"/>
</dbReference>
<organism evidence="3 4">
    <name type="scientific">Streblomastix strix</name>
    <dbReference type="NCBI Taxonomy" id="222440"/>
    <lineage>
        <taxon>Eukaryota</taxon>
        <taxon>Metamonada</taxon>
        <taxon>Preaxostyla</taxon>
        <taxon>Oxymonadida</taxon>
        <taxon>Streblomastigidae</taxon>
        <taxon>Streblomastix</taxon>
    </lineage>
</organism>
<gene>
    <name evidence="3" type="ORF">EZS28_025145</name>
</gene>
<sequence>MVEHSIEYTLYIMDETSISSTFEISPTQSQPRTFRNNPQFSSTLSDIHIQQFGQFHITGSALFEMIKFTMLGQASLQNGGLINANLTSSSSNLTIYVCIFAGCKTISNGGALYLYIIDRTEITLSTMLITGCEAQNEGGAFWYSINKGAKLTIAGSLTFQDCKTLSDSGYGGALYAKIFGENSQLIFNDSVIFERCSGQSGGGMCLITQSGGNFTINGLCNFTNCSSSNIGGGIYLETNTGTVNFNQTQQILIENCSCDGSGGGIYCSISINGQIQINNIKLRNCNSQRSGGGIYAIINEGGQLILDKSCLFYQCESHGNGGGIYVQINLTKQFSFFIKDALIHGCKSITNTSLSYPESGFGGGLFFGCNGDYDPSTKLIDLRGMNIYNNTADKYGQSIYIVMRDVVRLCQYGTQGEYVKGNYSDEYSDEHDLIGIPMNLNTFNSSSPQTIEQQQKPLLYLWTLGILKSAQVIVNVSNPIGKLIFHIEGKRMIPGQLSVKIFEFGDKIQENLNYEQKEMKYQYNNNIHKSLIGTSSQTLIISKHQAENHKQILIKSNLKINQKLQNNPNEIIYPLEDGSNIPIQIEGKIENEQKATFGMNEYKWLNYKEKVYGIVISNDRNIFTGKDGIDIEEDANAAVQLEVIIEEDDVDDEPEKEDDPEKEEEHEEHKEKDKGLTVGIIVGIVVGALAIIAVIIIIFIVAIVLSKK</sequence>
<evidence type="ECO:0000256" key="1">
    <source>
        <dbReference type="SAM" id="MobiDB-lite"/>
    </source>
</evidence>
<keyword evidence="2" id="KW-0812">Transmembrane</keyword>
<feature type="compositionally biased region" description="Acidic residues" evidence="1">
    <location>
        <begin position="648"/>
        <end position="666"/>
    </location>
</feature>
<dbReference type="AlphaFoldDB" id="A0A5J4V9T7"/>
<evidence type="ECO:0000313" key="3">
    <source>
        <dbReference type="EMBL" id="KAA6379328.1"/>
    </source>
</evidence>
<name>A0A5J4V9T7_9EUKA</name>
<protein>
    <recommendedName>
        <fullName evidence="5">Right handed beta helix domain-containing protein</fullName>
    </recommendedName>
</protein>
<keyword evidence="2" id="KW-0472">Membrane</keyword>
<dbReference type="SUPFAM" id="SSF51126">
    <property type="entry name" value="Pectin lyase-like"/>
    <property type="match status" value="1"/>
</dbReference>
<comment type="caution">
    <text evidence="3">The sequence shown here is derived from an EMBL/GenBank/DDBJ whole genome shotgun (WGS) entry which is preliminary data.</text>
</comment>
<feature type="transmembrane region" description="Helical" evidence="2">
    <location>
        <begin position="678"/>
        <end position="705"/>
    </location>
</feature>
<dbReference type="Proteomes" id="UP000324800">
    <property type="component" value="Unassembled WGS sequence"/>
</dbReference>
<proteinExistence type="predicted"/>
<feature type="region of interest" description="Disordered" evidence="1">
    <location>
        <begin position="648"/>
        <end position="671"/>
    </location>
</feature>
<accession>A0A5J4V9T7</accession>
<feature type="non-terminal residue" evidence="3">
    <location>
        <position position="708"/>
    </location>
</feature>
<keyword evidence="2" id="KW-1133">Transmembrane helix</keyword>
<evidence type="ECO:0000256" key="2">
    <source>
        <dbReference type="SAM" id="Phobius"/>
    </source>
</evidence>
<evidence type="ECO:0008006" key="5">
    <source>
        <dbReference type="Google" id="ProtNLM"/>
    </source>
</evidence>
<reference evidence="3 4" key="1">
    <citation type="submission" date="2019-03" db="EMBL/GenBank/DDBJ databases">
        <title>Single cell metagenomics reveals metabolic interactions within the superorganism composed of flagellate Streblomastix strix and complex community of Bacteroidetes bacteria on its surface.</title>
        <authorList>
            <person name="Treitli S.C."/>
            <person name="Kolisko M."/>
            <person name="Husnik F."/>
            <person name="Keeling P."/>
            <person name="Hampl V."/>
        </authorList>
    </citation>
    <scope>NUCLEOTIDE SEQUENCE [LARGE SCALE GENOMIC DNA]</scope>
    <source>
        <strain evidence="3">ST1C</strain>
    </source>
</reference>